<dbReference type="AlphaFoldDB" id="A0A832YXJ7"/>
<proteinExistence type="predicted"/>
<protein>
    <submittedName>
        <fullName evidence="1">Uncharacterized protein</fullName>
    </submittedName>
</protein>
<dbReference type="Proteomes" id="UP000605805">
    <property type="component" value="Unassembled WGS sequence"/>
</dbReference>
<evidence type="ECO:0000313" key="2">
    <source>
        <dbReference type="Proteomes" id="UP000605805"/>
    </source>
</evidence>
<evidence type="ECO:0000313" key="1">
    <source>
        <dbReference type="EMBL" id="HIP56923.1"/>
    </source>
</evidence>
<dbReference type="EMBL" id="DQTV01000045">
    <property type="protein sequence ID" value="HIP56923.1"/>
    <property type="molecule type" value="Genomic_DNA"/>
</dbReference>
<sequence>MEYDETLREVQGISMGYGSAKRQRYLNLFIILRNEELLEEILSKLNSVFTSKGINCHIEVKRSLVVPNFIYIKVVPQESAIDLRDLKSYIDKCLDDVSKGIIWSKVEIIEV</sequence>
<accession>A0A832YXJ7</accession>
<name>A0A832YXJ7_9CREN</name>
<gene>
    <name evidence="1" type="ORF">EYH02_02475</name>
</gene>
<reference evidence="1" key="1">
    <citation type="journal article" date="2020" name="ISME J.">
        <title>Gammaproteobacteria mediating utilization of methyl-, sulfur- and petroleum organic compounds in deep ocean hydrothermal plumes.</title>
        <authorList>
            <person name="Zhou Z."/>
            <person name="Liu Y."/>
            <person name="Pan J."/>
            <person name="Cron B.R."/>
            <person name="Toner B.M."/>
            <person name="Anantharaman K."/>
            <person name="Breier J.A."/>
            <person name="Dick G.J."/>
            <person name="Li M."/>
        </authorList>
    </citation>
    <scope>NUCLEOTIDE SEQUENCE</scope>
    <source>
        <strain evidence="1">SZUA-1435</strain>
    </source>
</reference>
<organism evidence="1 2">
    <name type="scientific">Ignisphaera aggregans</name>
    <dbReference type="NCBI Taxonomy" id="334771"/>
    <lineage>
        <taxon>Archaea</taxon>
        <taxon>Thermoproteota</taxon>
        <taxon>Thermoprotei</taxon>
        <taxon>Desulfurococcales</taxon>
        <taxon>Desulfurococcaceae</taxon>
        <taxon>Ignisphaera</taxon>
    </lineage>
</organism>
<comment type="caution">
    <text evidence="1">The sequence shown here is derived from an EMBL/GenBank/DDBJ whole genome shotgun (WGS) entry which is preliminary data.</text>
</comment>